<dbReference type="OrthoDB" id="10010552at2"/>
<protein>
    <submittedName>
        <fullName evidence="2">Uncharacterized protein</fullName>
    </submittedName>
</protein>
<keyword evidence="1" id="KW-0472">Membrane</keyword>
<evidence type="ECO:0000313" key="3">
    <source>
        <dbReference type="Proteomes" id="UP000030130"/>
    </source>
</evidence>
<dbReference type="AlphaFoldDB" id="A0A0A2FBK4"/>
<reference evidence="2 3" key="1">
    <citation type="submission" date="2014-08" db="EMBL/GenBank/DDBJ databases">
        <title>Porphyromonas gulae strain:COT-052_OH1451 Genome sequencing.</title>
        <authorList>
            <person name="Wallis C."/>
            <person name="Deusch O."/>
            <person name="O'Flynn C."/>
            <person name="Davis I."/>
            <person name="Jospin G."/>
            <person name="Darling A.E."/>
            <person name="Coil D.A."/>
            <person name="Alexiev A."/>
            <person name="Horsfall A."/>
            <person name="Kirkwood N."/>
            <person name="Harris S."/>
            <person name="Eisen J.A."/>
        </authorList>
    </citation>
    <scope>NUCLEOTIDE SEQUENCE [LARGE SCALE GENOMIC DNA]</scope>
    <source>
        <strain evidence="3">COT-052 OH1451</strain>
    </source>
</reference>
<proteinExistence type="predicted"/>
<feature type="transmembrane region" description="Helical" evidence="1">
    <location>
        <begin position="68"/>
        <end position="87"/>
    </location>
</feature>
<dbReference type="RefSeq" id="WP_039420158.1">
    <property type="nucleotide sequence ID" value="NZ_JRAI01000013.1"/>
</dbReference>
<accession>A0A0A2FBK4</accession>
<dbReference type="Proteomes" id="UP000030130">
    <property type="component" value="Unassembled WGS sequence"/>
</dbReference>
<organism evidence="2 3">
    <name type="scientific">Porphyromonas gulae</name>
    <dbReference type="NCBI Taxonomy" id="111105"/>
    <lineage>
        <taxon>Bacteria</taxon>
        <taxon>Pseudomonadati</taxon>
        <taxon>Bacteroidota</taxon>
        <taxon>Bacteroidia</taxon>
        <taxon>Bacteroidales</taxon>
        <taxon>Porphyromonadaceae</taxon>
        <taxon>Porphyromonas</taxon>
    </lineage>
</organism>
<feature type="transmembrane region" description="Helical" evidence="1">
    <location>
        <begin position="36"/>
        <end position="56"/>
    </location>
</feature>
<dbReference type="EMBL" id="JRAI01000013">
    <property type="protein sequence ID" value="KGN87462.1"/>
    <property type="molecule type" value="Genomic_DNA"/>
</dbReference>
<keyword evidence="1" id="KW-1133">Transmembrane helix</keyword>
<evidence type="ECO:0000313" key="2">
    <source>
        <dbReference type="EMBL" id="KGN87462.1"/>
    </source>
</evidence>
<gene>
    <name evidence="2" type="ORF">HR08_02010</name>
</gene>
<name>A0A0A2FBK4_9PORP</name>
<feature type="transmembrane region" description="Helical" evidence="1">
    <location>
        <begin position="93"/>
        <end position="117"/>
    </location>
</feature>
<comment type="caution">
    <text evidence="2">The sequence shown here is derived from an EMBL/GenBank/DDBJ whole genome shotgun (WGS) entry which is preliminary data.</text>
</comment>
<keyword evidence="1" id="KW-0812">Transmembrane</keyword>
<evidence type="ECO:0000256" key="1">
    <source>
        <dbReference type="SAM" id="Phobius"/>
    </source>
</evidence>
<sequence length="118" mass="13316">MWDMTLRQFLAGLLYLFATIVALTYVLDVPELSKAFWFVLGYAAVSGIIAAAVRKMLPNRLGFPPENLVLGVLLLSFFGLSFFWLLFLHPLWLFIAIPLLLICWKALLLLLSIVAALF</sequence>